<evidence type="ECO:0000313" key="10">
    <source>
        <dbReference type="EMBL" id="GAA5146342.1"/>
    </source>
</evidence>
<gene>
    <name evidence="10" type="ORF">GCM10023213_39220</name>
</gene>
<keyword evidence="4" id="KW-0808">Transferase</keyword>
<dbReference type="Pfam" id="PF02518">
    <property type="entry name" value="HATPase_c"/>
    <property type="match status" value="1"/>
</dbReference>
<dbReference type="PANTHER" id="PTHR44936:SF10">
    <property type="entry name" value="SENSOR PROTEIN RSTB"/>
    <property type="match status" value="1"/>
</dbReference>
<comment type="catalytic activity">
    <reaction evidence="1">
        <text>ATP + protein L-histidine = ADP + protein N-phospho-L-histidine.</text>
        <dbReference type="EC" id="2.7.13.3"/>
    </reaction>
</comment>
<dbReference type="SUPFAM" id="SSF55874">
    <property type="entry name" value="ATPase domain of HSP90 chaperone/DNA topoisomerase II/histidine kinase"/>
    <property type="match status" value="1"/>
</dbReference>
<feature type="domain" description="Histidine kinase" evidence="9">
    <location>
        <begin position="153"/>
        <end position="376"/>
    </location>
</feature>
<evidence type="ECO:0000256" key="6">
    <source>
        <dbReference type="ARBA" id="ARBA00022777"/>
    </source>
</evidence>
<accession>A0ABP9PGS6</accession>
<dbReference type="Gene3D" id="3.30.565.10">
    <property type="entry name" value="Histidine kinase-like ATPase, C-terminal domain"/>
    <property type="match status" value="1"/>
</dbReference>
<keyword evidence="7" id="KW-0067">ATP-binding</keyword>
<dbReference type="SMART" id="SM00387">
    <property type="entry name" value="HATPase_c"/>
    <property type="match status" value="1"/>
</dbReference>
<reference evidence="11" key="1">
    <citation type="journal article" date="2019" name="Int. J. Syst. Evol. Microbiol.">
        <title>The Global Catalogue of Microorganisms (GCM) 10K type strain sequencing project: providing services to taxonomists for standard genome sequencing and annotation.</title>
        <authorList>
            <consortium name="The Broad Institute Genomics Platform"/>
            <consortium name="The Broad Institute Genome Sequencing Center for Infectious Disease"/>
            <person name="Wu L."/>
            <person name="Ma J."/>
        </authorList>
    </citation>
    <scope>NUCLEOTIDE SEQUENCE [LARGE SCALE GENOMIC DNA]</scope>
    <source>
        <strain evidence="11">JCM 18053</strain>
    </source>
</reference>
<dbReference type="EMBL" id="BAABIA010000009">
    <property type="protein sequence ID" value="GAA5146342.1"/>
    <property type="molecule type" value="Genomic_DNA"/>
</dbReference>
<dbReference type="CDD" id="cd00082">
    <property type="entry name" value="HisKA"/>
    <property type="match status" value="1"/>
</dbReference>
<organism evidence="10 11">
    <name type="scientific">Prosthecobacter algae</name>
    <dbReference type="NCBI Taxonomy" id="1144682"/>
    <lineage>
        <taxon>Bacteria</taxon>
        <taxon>Pseudomonadati</taxon>
        <taxon>Verrucomicrobiota</taxon>
        <taxon>Verrucomicrobiia</taxon>
        <taxon>Verrucomicrobiales</taxon>
        <taxon>Verrucomicrobiaceae</taxon>
        <taxon>Prosthecobacter</taxon>
    </lineage>
</organism>
<evidence type="ECO:0000256" key="5">
    <source>
        <dbReference type="ARBA" id="ARBA00022741"/>
    </source>
</evidence>
<dbReference type="InterPro" id="IPR004358">
    <property type="entry name" value="Sig_transdc_His_kin-like_C"/>
</dbReference>
<evidence type="ECO:0000256" key="2">
    <source>
        <dbReference type="ARBA" id="ARBA00012438"/>
    </source>
</evidence>
<sequence>MNMREFNQLLEILREDFNAMPWPERRELAQGCIDSIKQSPQSAHVHMLDLIDLLLDDPRMEVRKAIADMVHLLPEHHFHKATAKLGMDHNAFVRSAAERALERKKRTEAGPSKRRKTSKSDADLSNLETLLGSKGAAMVHQHAQNLFEVMVGTSVHEIRTFITSMKGNVELLLKDCENGHGVNGAQRLGPKLRQSFQFVERLIDDMKAFTQVTPGDRRSERIADVVGEAVGLAVDHFKACDFDVSMIKLRVDVPNSLSAPMSRMAMVLALRNLIKNAFEAHMTNPGTFAEGHVGVSAAIRDEQLSISISDGGSGLGADELNQLRQMVPGRTSKRYYGTGYGLPMAHRNINNHGGSLKIESQEAVGTTITITLPLDHSEP</sequence>
<dbReference type="PRINTS" id="PR00344">
    <property type="entry name" value="BCTRLSENSOR"/>
</dbReference>
<keyword evidence="11" id="KW-1185">Reference proteome</keyword>
<keyword evidence="3" id="KW-0597">Phosphoprotein</keyword>
<dbReference type="InterPro" id="IPR003594">
    <property type="entry name" value="HATPase_dom"/>
</dbReference>
<evidence type="ECO:0000259" key="9">
    <source>
        <dbReference type="PROSITE" id="PS50109"/>
    </source>
</evidence>
<dbReference type="EC" id="2.7.13.3" evidence="2"/>
<dbReference type="RefSeq" id="WP_345738104.1">
    <property type="nucleotide sequence ID" value="NZ_BAABIA010000009.1"/>
</dbReference>
<proteinExistence type="predicted"/>
<dbReference type="InterPro" id="IPR036890">
    <property type="entry name" value="HATPase_C_sf"/>
</dbReference>
<evidence type="ECO:0000256" key="7">
    <source>
        <dbReference type="ARBA" id="ARBA00022840"/>
    </source>
</evidence>
<evidence type="ECO:0000256" key="4">
    <source>
        <dbReference type="ARBA" id="ARBA00022679"/>
    </source>
</evidence>
<keyword evidence="6" id="KW-0418">Kinase</keyword>
<dbReference type="InterPro" id="IPR005467">
    <property type="entry name" value="His_kinase_dom"/>
</dbReference>
<dbReference type="PROSITE" id="PS50109">
    <property type="entry name" value="HIS_KIN"/>
    <property type="match status" value="1"/>
</dbReference>
<dbReference type="PANTHER" id="PTHR44936">
    <property type="entry name" value="SENSOR PROTEIN CREC"/>
    <property type="match status" value="1"/>
</dbReference>
<evidence type="ECO:0000256" key="3">
    <source>
        <dbReference type="ARBA" id="ARBA00022553"/>
    </source>
</evidence>
<dbReference type="Proteomes" id="UP001499852">
    <property type="component" value="Unassembled WGS sequence"/>
</dbReference>
<evidence type="ECO:0000256" key="1">
    <source>
        <dbReference type="ARBA" id="ARBA00000085"/>
    </source>
</evidence>
<dbReference type="InterPro" id="IPR050980">
    <property type="entry name" value="2C_sensor_his_kinase"/>
</dbReference>
<keyword evidence="5" id="KW-0547">Nucleotide-binding</keyword>
<evidence type="ECO:0000313" key="11">
    <source>
        <dbReference type="Proteomes" id="UP001499852"/>
    </source>
</evidence>
<evidence type="ECO:0000256" key="8">
    <source>
        <dbReference type="SAM" id="MobiDB-lite"/>
    </source>
</evidence>
<dbReference type="InterPro" id="IPR003661">
    <property type="entry name" value="HisK_dim/P_dom"/>
</dbReference>
<name>A0ABP9PGS6_9BACT</name>
<comment type="caution">
    <text evidence="10">The sequence shown here is derived from an EMBL/GenBank/DDBJ whole genome shotgun (WGS) entry which is preliminary data.</text>
</comment>
<protein>
    <recommendedName>
        <fullName evidence="2">histidine kinase</fullName>
        <ecNumber evidence="2">2.7.13.3</ecNumber>
    </recommendedName>
</protein>
<feature type="region of interest" description="Disordered" evidence="8">
    <location>
        <begin position="101"/>
        <end position="123"/>
    </location>
</feature>